<proteinExistence type="predicted"/>
<dbReference type="Gene3D" id="3.30.420.10">
    <property type="entry name" value="Ribonuclease H-like superfamily/Ribonuclease H"/>
    <property type="match status" value="1"/>
</dbReference>
<evidence type="ECO:0000256" key="1">
    <source>
        <dbReference type="ARBA" id="ARBA00022670"/>
    </source>
</evidence>
<gene>
    <name evidence="3" type="ORF">E6C27_scaffold653G00200</name>
</gene>
<dbReference type="OrthoDB" id="1932348at2759"/>
<dbReference type="GO" id="GO:0006508">
    <property type="term" value="P:proteolysis"/>
    <property type="evidence" value="ECO:0007669"/>
    <property type="project" value="UniProtKB-KW"/>
</dbReference>
<keyword evidence="1" id="KW-0378">Hydrolase</keyword>
<dbReference type="InterPro" id="IPR054722">
    <property type="entry name" value="PolX-like_BBD"/>
</dbReference>
<dbReference type="Proteomes" id="UP000321393">
    <property type="component" value="Unassembled WGS sequence"/>
</dbReference>
<dbReference type="GO" id="GO:0003676">
    <property type="term" value="F:nucleic acid binding"/>
    <property type="evidence" value="ECO:0007669"/>
    <property type="project" value="InterPro"/>
</dbReference>
<dbReference type="InterPro" id="IPR012337">
    <property type="entry name" value="RNaseH-like_sf"/>
</dbReference>
<dbReference type="InterPro" id="IPR001584">
    <property type="entry name" value="Integrase_cat-core"/>
</dbReference>
<dbReference type="InterPro" id="IPR036397">
    <property type="entry name" value="RNaseH_sf"/>
</dbReference>
<dbReference type="PROSITE" id="PS50994">
    <property type="entry name" value="INTEGRASE"/>
    <property type="match status" value="1"/>
</dbReference>
<evidence type="ECO:0000313" key="3">
    <source>
        <dbReference type="EMBL" id="KAA0025735.1"/>
    </source>
</evidence>
<organism evidence="3 4">
    <name type="scientific">Cucumis melo var. makuwa</name>
    <name type="common">Oriental melon</name>
    <dbReference type="NCBI Taxonomy" id="1194695"/>
    <lineage>
        <taxon>Eukaryota</taxon>
        <taxon>Viridiplantae</taxon>
        <taxon>Streptophyta</taxon>
        <taxon>Embryophyta</taxon>
        <taxon>Tracheophyta</taxon>
        <taxon>Spermatophyta</taxon>
        <taxon>Magnoliopsida</taxon>
        <taxon>eudicotyledons</taxon>
        <taxon>Gunneridae</taxon>
        <taxon>Pentapetalae</taxon>
        <taxon>rosids</taxon>
        <taxon>fabids</taxon>
        <taxon>Cucurbitales</taxon>
        <taxon>Cucurbitaceae</taxon>
        <taxon>Benincaseae</taxon>
        <taxon>Cucumis</taxon>
    </lineage>
</organism>
<name>A0A5A7SMR2_CUCMM</name>
<dbReference type="PANTHER" id="PTHR42648:SF21">
    <property type="entry name" value="CYSTEINE-RICH RLK (RECEPTOR-LIKE PROTEIN KINASE) 8"/>
    <property type="match status" value="1"/>
</dbReference>
<dbReference type="SUPFAM" id="SSF53098">
    <property type="entry name" value="Ribonuclease H-like"/>
    <property type="match status" value="1"/>
</dbReference>
<evidence type="ECO:0000259" key="2">
    <source>
        <dbReference type="PROSITE" id="PS50994"/>
    </source>
</evidence>
<protein>
    <submittedName>
        <fullName evidence="3">Gag-pol polyprotein</fullName>
    </submittedName>
</protein>
<dbReference type="GO" id="GO:0008233">
    <property type="term" value="F:peptidase activity"/>
    <property type="evidence" value="ECO:0007669"/>
    <property type="project" value="UniProtKB-KW"/>
</dbReference>
<dbReference type="Pfam" id="PF00665">
    <property type="entry name" value="rve"/>
    <property type="match status" value="1"/>
</dbReference>
<dbReference type="Pfam" id="PF13976">
    <property type="entry name" value="gag_pre-integrs"/>
    <property type="match status" value="1"/>
</dbReference>
<dbReference type="GO" id="GO:0015074">
    <property type="term" value="P:DNA integration"/>
    <property type="evidence" value="ECO:0007669"/>
    <property type="project" value="InterPro"/>
</dbReference>
<comment type="caution">
    <text evidence="3">The sequence shown here is derived from an EMBL/GenBank/DDBJ whole genome shotgun (WGS) entry which is preliminary data.</text>
</comment>
<reference evidence="3 4" key="1">
    <citation type="submission" date="2019-08" db="EMBL/GenBank/DDBJ databases">
        <title>Draft genome sequences of two oriental melons (Cucumis melo L. var makuwa).</title>
        <authorList>
            <person name="Kwon S.-Y."/>
        </authorList>
    </citation>
    <scope>NUCLEOTIDE SEQUENCE [LARGE SCALE GENOMIC DNA]</scope>
    <source>
        <strain evidence="4">cv. SW 3</strain>
        <tissue evidence="3">Leaf</tissue>
    </source>
</reference>
<evidence type="ECO:0000313" key="4">
    <source>
        <dbReference type="Proteomes" id="UP000321393"/>
    </source>
</evidence>
<dbReference type="InterPro" id="IPR025724">
    <property type="entry name" value="GAG-pre-integrase_dom"/>
</dbReference>
<sequence>MIWRVKTSEKCKVAFTTIQTPVDAWYFDSGCSRHMTGNRSFFTELEECTSVHVTFEDGAKGRIIAKGNINKSNLPCLNEVRYMDGLKANLISISQICDQGYSVNFNNTGCVVTDKNNQVFMSGRRQTDNCYHWSSNSSNICHLTKTDQTWLWHRKLGHISMRSLDKVIRNEAVVDIPSLDINGKFFCGDCQVGKKTKISHKSLKECYTIRVFELLHLDLMGLMQTESLGGKKYVLVVVDDYSRFTWVLFLKGKSDTVKLCISLCLNLQREKGKKIIRISSDHGKEFDNEDLNNFCQSKGIHHEFAAPITP</sequence>
<feature type="domain" description="Integrase catalytic" evidence="2">
    <location>
        <begin position="201"/>
        <end position="310"/>
    </location>
</feature>
<dbReference type="STRING" id="1194695.A0A5A7SMR2"/>
<dbReference type="InterPro" id="IPR039537">
    <property type="entry name" value="Retrotran_Ty1/copia-like"/>
</dbReference>
<dbReference type="Pfam" id="PF22936">
    <property type="entry name" value="Pol_BBD"/>
    <property type="match status" value="1"/>
</dbReference>
<dbReference type="EMBL" id="SSTE01023081">
    <property type="protein sequence ID" value="KAA0025735.1"/>
    <property type="molecule type" value="Genomic_DNA"/>
</dbReference>
<dbReference type="PANTHER" id="PTHR42648">
    <property type="entry name" value="TRANSPOSASE, PUTATIVE-RELATED"/>
    <property type="match status" value="1"/>
</dbReference>
<dbReference type="AlphaFoldDB" id="A0A5A7SMR2"/>
<accession>A0A5A7SMR2</accession>
<keyword evidence="1" id="KW-0645">Protease</keyword>